<reference evidence="1 2" key="1">
    <citation type="submission" date="2011-06" db="EMBL/GenBank/DDBJ databases">
        <authorList>
            <person name="Muzny D."/>
            <person name="Qin X."/>
            <person name="Deng J."/>
            <person name="Jiang H."/>
            <person name="Liu Y."/>
            <person name="Qu J."/>
            <person name="Song X.-Z."/>
            <person name="Zhang L."/>
            <person name="Thornton R."/>
            <person name="Coyle M."/>
            <person name="Francisco L."/>
            <person name="Jackson L."/>
            <person name="Javaid M."/>
            <person name="Korchina V."/>
            <person name="Kovar C."/>
            <person name="Mata R."/>
            <person name="Mathew T."/>
            <person name="Ngo R."/>
            <person name="Nguyen L."/>
            <person name="Nguyen N."/>
            <person name="Okwuonu G."/>
            <person name="Ongeri F."/>
            <person name="Pham C."/>
            <person name="Simmons D."/>
            <person name="Wilczek-Boney K."/>
            <person name="Hale W."/>
            <person name="Jakkamsetti A."/>
            <person name="Pham P."/>
            <person name="Ruth R."/>
            <person name="San Lucas F."/>
            <person name="Warren J."/>
            <person name="Zhang J."/>
            <person name="Zhao Z."/>
            <person name="Zhou C."/>
            <person name="Zhu D."/>
            <person name="Lee S."/>
            <person name="Bess C."/>
            <person name="Blankenburg K."/>
            <person name="Forbes L."/>
            <person name="Fu Q."/>
            <person name="Gubbala S."/>
            <person name="Hirani K."/>
            <person name="Jayaseelan J.C."/>
            <person name="Lara F."/>
            <person name="Munidasa M."/>
            <person name="Palculict T."/>
            <person name="Patil S."/>
            <person name="Pu L.-L."/>
            <person name="Saada N."/>
            <person name="Tang L."/>
            <person name="Weissenberger G."/>
            <person name="Zhu Y."/>
            <person name="Hemphill L."/>
            <person name="Shang Y."/>
            <person name="Youmans B."/>
            <person name="Ayvaz T."/>
            <person name="Ross M."/>
            <person name="Santibanez J."/>
            <person name="Aqrawi P."/>
            <person name="Gross S."/>
            <person name="Joshi V."/>
            <person name="Fowler G."/>
            <person name="Nazareth L."/>
            <person name="Reid J."/>
            <person name="Worley K."/>
            <person name="Petrosino J."/>
            <person name="Highlander S."/>
            <person name="Gibbs R."/>
        </authorList>
    </citation>
    <scope>NUCLEOTIDE SEQUENCE [LARGE SCALE GENOMIC DNA]</scope>
    <source>
        <strain evidence="1 2">ATCC 25577</strain>
    </source>
</reference>
<dbReference type="Proteomes" id="UP000005332">
    <property type="component" value="Unassembled WGS sequence"/>
</dbReference>
<gene>
    <name evidence="1" type="ORF">HMPREF9153_0277</name>
</gene>
<evidence type="ECO:0000313" key="1">
    <source>
        <dbReference type="EMBL" id="EGY78708.1"/>
    </source>
</evidence>
<dbReference type="HOGENOM" id="CLU_1036281_0_0_11"/>
<evidence type="ECO:0000313" key="2">
    <source>
        <dbReference type="Proteomes" id="UP000005332"/>
    </source>
</evidence>
<evidence type="ECO:0008006" key="3">
    <source>
        <dbReference type="Google" id="ProtNLM"/>
    </source>
</evidence>
<name>G4CUS0_9ACTN</name>
<organism evidence="1 2">
    <name type="scientific">Cutibacterium avidum ATCC 25577</name>
    <dbReference type="NCBI Taxonomy" id="997355"/>
    <lineage>
        <taxon>Bacteria</taxon>
        <taxon>Bacillati</taxon>
        <taxon>Actinomycetota</taxon>
        <taxon>Actinomycetes</taxon>
        <taxon>Propionibacteriales</taxon>
        <taxon>Propionibacteriaceae</taxon>
        <taxon>Cutibacterium</taxon>
    </lineage>
</organism>
<accession>G4CUS0</accession>
<dbReference type="PATRIC" id="fig|997355.3.peg.272"/>
<dbReference type="EMBL" id="AGBA01000005">
    <property type="protein sequence ID" value="EGY78708.1"/>
    <property type="molecule type" value="Genomic_DNA"/>
</dbReference>
<protein>
    <recommendedName>
        <fullName evidence="3">Terpene cyclase/mutase family protein</fullName>
    </recommendedName>
</protein>
<dbReference type="SUPFAM" id="SSF48239">
    <property type="entry name" value="Terpenoid cyclases/Protein prenyltransferases"/>
    <property type="match status" value="1"/>
</dbReference>
<proteinExistence type="predicted"/>
<keyword evidence="2" id="KW-1185">Reference proteome</keyword>
<dbReference type="Gene3D" id="1.50.10.20">
    <property type="match status" value="1"/>
</dbReference>
<sequence>MVGAVGVTAAPAQAAQTSGPADYASQAQKAADYIDSHRADLVKGGLGSQLDGALALVAAGRKDSPTVAKVKDTIKAQGPSYCTRANVGGCAKVTITLLALGESTTYDGFDYANPVTSASKFNEYATNQALDMIALERLGKPIPKALFDKVTDDATTTPKWEDPDTDGLTLTALSHVKATSEQQGKITAAKAALVKRLDAARQNDGWGFKGKGPNVNTTAWVAPGLYRAGDADHKAQAVSGQTWLVKQQKDDGSFPASYSPMMATTQAVPALRGLQSYDNVGANQAKTVQIH</sequence>
<dbReference type="AlphaFoldDB" id="G4CUS0"/>
<dbReference type="InterPro" id="IPR008930">
    <property type="entry name" value="Terpenoid_cyclase/PrenylTrfase"/>
</dbReference>
<comment type="caution">
    <text evidence="1">The sequence shown here is derived from an EMBL/GenBank/DDBJ whole genome shotgun (WGS) entry which is preliminary data.</text>
</comment>